<feature type="compositionally biased region" description="Low complexity" evidence="7">
    <location>
        <begin position="40"/>
        <end position="54"/>
    </location>
</feature>
<dbReference type="GeneID" id="5544195"/>
<dbReference type="HOGENOM" id="CLU_535509_0_0_1"/>
<dbReference type="AlphaFoldDB" id="A7TNS9"/>
<organism evidence="10">
    <name type="scientific">Vanderwaltozyma polyspora (strain ATCC 22028 / DSM 70294 / BCRC 21397 / CBS 2163 / NBRC 10782 / NRRL Y-8283 / UCD 57-17)</name>
    <name type="common">Kluyveromyces polysporus</name>
    <dbReference type="NCBI Taxonomy" id="436907"/>
    <lineage>
        <taxon>Eukaryota</taxon>
        <taxon>Fungi</taxon>
        <taxon>Dikarya</taxon>
        <taxon>Ascomycota</taxon>
        <taxon>Saccharomycotina</taxon>
        <taxon>Saccharomycetes</taxon>
        <taxon>Saccharomycetales</taxon>
        <taxon>Saccharomycetaceae</taxon>
        <taxon>Vanderwaltozyma</taxon>
    </lineage>
</organism>
<keyword evidence="2" id="KW-0479">Metal-binding</keyword>
<dbReference type="GO" id="GO:0000981">
    <property type="term" value="F:DNA-binding transcription factor activity, RNA polymerase II-specific"/>
    <property type="evidence" value="ECO:0007669"/>
    <property type="project" value="TreeGrafter"/>
</dbReference>
<dbReference type="SUPFAM" id="SSF57716">
    <property type="entry name" value="Glucocorticoid receptor-like (DNA-binding domain)"/>
    <property type="match status" value="1"/>
</dbReference>
<dbReference type="FunFam" id="3.30.50.10:FF:000007">
    <property type="entry name" value="Nitrogen regulatory AreA, N-terminal"/>
    <property type="match status" value="1"/>
</dbReference>
<sequence>MSIDTPSTSGGVQTATTASSVKVMFNVKNSATQINEVPANNNDTTSTVTSNTSTADRPSQHEQDEKVDLKTINENETGSTDNEESNLESKDTNKKEASDSENDNKNQQLSVCKNCLTSKTPLWRRDENGAILCNACGLFLKLHGRPRPISLKTNIILKRNRKNHSHASIAAAATAAAAVSRHTGFYPRVTPNDQIPRITTTIDITPNGSNPKRLPQSFIKNKTKLLSNLTQTNSMKNSGSNKILKPDIGNGTKIYHNIIQHNPQHPADTPTASNDHTVKASSLSQNNVGINSNHYHNLQRNNVERPENGISQDIHQPQQSSISSLPPARKIFLSGPSSQQTSVETTPSNSHPKHSQSPGPQLPHLSALFDDVRKSKIDNVPSQEPPNVQKMKTNRPNSRPSTSHHSTSHSSASHTPISHISPSPTPVALTATSQTPVNVEEARVQSISQPSKQLAIALESQEEIIKLKSKVNELELMTDLYKNYIFELNERCAKLDEELKAFKDFEARR</sequence>
<gene>
    <name evidence="9" type="ORF">Kpol_1016p12</name>
</gene>
<feature type="domain" description="GATA-type" evidence="8">
    <location>
        <begin position="112"/>
        <end position="159"/>
    </location>
</feature>
<keyword evidence="3 6" id="KW-0863">Zinc-finger</keyword>
<evidence type="ECO:0000256" key="7">
    <source>
        <dbReference type="SAM" id="MobiDB-lite"/>
    </source>
</evidence>
<dbReference type="EMBL" id="DS480434">
    <property type="protein sequence ID" value="EDO16072.1"/>
    <property type="molecule type" value="Genomic_DNA"/>
</dbReference>
<feature type="region of interest" description="Disordered" evidence="7">
    <location>
        <begin position="31"/>
        <end position="106"/>
    </location>
</feature>
<dbReference type="eggNOG" id="KOG1601">
    <property type="taxonomic scope" value="Eukaryota"/>
</dbReference>
<dbReference type="InterPro" id="IPR013088">
    <property type="entry name" value="Znf_NHR/GATA"/>
</dbReference>
<reference evidence="9 10" key="1">
    <citation type="journal article" date="2007" name="Proc. Natl. Acad. Sci. U.S.A.">
        <title>Independent sorting-out of thousands of duplicated gene pairs in two yeast species descended from a whole-genome duplication.</title>
        <authorList>
            <person name="Scannell D.R."/>
            <person name="Frank A.C."/>
            <person name="Conant G.C."/>
            <person name="Byrne K.P."/>
            <person name="Woolfit M."/>
            <person name="Wolfe K.H."/>
        </authorList>
    </citation>
    <scope>NUCLEOTIDE SEQUENCE [LARGE SCALE GENOMIC DNA]</scope>
    <source>
        <strain evidence="10">ATCC 22028 / DSM 70294 / BCRC 21397 / CBS 2163 / NBRC 10782 / NRRL Y-8283 / UCD 57-17</strain>
    </source>
</reference>
<feature type="compositionally biased region" description="Basic and acidic residues" evidence="7">
    <location>
        <begin position="87"/>
        <end position="104"/>
    </location>
</feature>
<protein>
    <recommendedName>
        <fullName evidence="8">GATA-type domain-containing protein</fullName>
    </recommendedName>
</protein>
<feature type="compositionally biased region" description="Low complexity" evidence="7">
    <location>
        <begin position="400"/>
        <end position="422"/>
    </location>
</feature>
<dbReference type="RefSeq" id="XP_001643930.1">
    <property type="nucleotide sequence ID" value="XM_001643880.1"/>
</dbReference>
<feature type="compositionally biased region" description="Polar residues" evidence="7">
    <location>
        <begin position="380"/>
        <end position="399"/>
    </location>
</feature>
<feature type="compositionally biased region" description="Basic and acidic residues" evidence="7">
    <location>
        <begin position="58"/>
        <end position="73"/>
    </location>
</feature>
<dbReference type="OrthoDB" id="515401at2759"/>
<evidence type="ECO:0000256" key="2">
    <source>
        <dbReference type="ARBA" id="ARBA00022723"/>
    </source>
</evidence>
<dbReference type="PhylomeDB" id="A7TNS9"/>
<evidence type="ECO:0000256" key="6">
    <source>
        <dbReference type="PROSITE-ProRule" id="PRU00094"/>
    </source>
</evidence>
<dbReference type="KEGG" id="vpo:Kpol_1016p12"/>
<dbReference type="GO" id="GO:0000122">
    <property type="term" value="P:negative regulation of transcription by RNA polymerase II"/>
    <property type="evidence" value="ECO:0007669"/>
    <property type="project" value="TreeGrafter"/>
</dbReference>
<keyword evidence="10" id="KW-1185">Reference proteome</keyword>
<feature type="region of interest" description="Disordered" evidence="7">
    <location>
        <begin position="308"/>
        <end position="365"/>
    </location>
</feature>
<comment type="subcellular location">
    <subcellularLocation>
        <location evidence="1">Nucleus</location>
    </subcellularLocation>
</comment>
<dbReference type="GO" id="GO:0000978">
    <property type="term" value="F:RNA polymerase II cis-regulatory region sequence-specific DNA binding"/>
    <property type="evidence" value="ECO:0007669"/>
    <property type="project" value="TreeGrafter"/>
</dbReference>
<dbReference type="PROSITE" id="PS00344">
    <property type="entry name" value="GATA_ZN_FINGER_1"/>
    <property type="match status" value="1"/>
</dbReference>
<dbReference type="PROSITE" id="PS50114">
    <property type="entry name" value="GATA_ZN_FINGER_2"/>
    <property type="match status" value="1"/>
</dbReference>
<keyword evidence="4" id="KW-0862">Zinc</keyword>
<dbReference type="InParanoid" id="A7TNS9"/>
<evidence type="ECO:0000256" key="5">
    <source>
        <dbReference type="ARBA" id="ARBA00023242"/>
    </source>
</evidence>
<feature type="region of interest" description="Disordered" evidence="7">
    <location>
        <begin position="377"/>
        <end position="432"/>
    </location>
</feature>
<dbReference type="Gene3D" id="3.30.50.10">
    <property type="entry name" value="Erythroid Transcription Factor GATA-1, subunit A"/>
    <property type="match status" value="1"/>
</dbReference>
<proteinExistence type="predicted"/>
<dbReference type="InterPro" id="IPR000679">
    <property type="entry name" value="Znf_GATA"/>
</dbReference>
<dbReference type="FunCoup" id="A7TNS9">
    <property type="interactions" value="551"/>
</dbReference>
<evidence type="ECO:0000259" key="8">
    <source>
        <dbReference type="PROSITE" id="PS50114"/>
    </source>
</evidence>
<evidence type="ECO:0000256" key="3">
    <source>
        <dbReference type="ARBA" id="ARBA00022771"/>
    </source>
</evidence>
<keyword evidence="5" id="KW-0539">Nucleus</keyword>
<dbReference type="GO" id="GO:0008270">
    <property type="term" value="F:zinc ion binding"/>
    <property type="evidence" value="ECO:0007669"/>
    <property type="project" value="UniProtKB-KW"/>
</dbReference>
<dbReference type="GO" id="GO:0005634">
    <property type="term" value="C:nucleus"/>
    <property type="evidence" value="ECO:0007669"/>
    <property type="project" value="UniProtKB-SubCell"/>
</dbReference>
<accession>A7TNS9</accession>
<dbReference type="GO" id="GO:0045944">
    <property type="term" value="P:positive regulation of transcription by RNA polymerase II"/>
    <property type="evidence" value="ECO:0007669"/>
    <property type="project" value="TreeGrafter"/>
</dbReference>
<dbReference type="STRING" id="436907.A7TNS9"/>
<dbReference type="Pfam" id="PF00320">
    <property type="entry name" value="GATA"/>
    <property type="match status" value="1"/>
</dbReference>
<dbReference type="InterPro" id="IPR039355">
    <property type="entry name" value="Transcription_factor_GATA"/>
</dbReference>
<feature type="compositionally biased region" description="Polar residues" evidence="7">
    <location>
        <begin position="335"/>
        <end position="359"/>
    </location>
</feature>
<evidence type="ECO:0000256" key="4">
    <source>
        <dbReference type="ARBA" id="ARBA00022833"/>
    </source>
</evidence>
<evidence type="ECO:0000256" key="1">
    <source>
        <dbReference type="ARBA" id="ARBA00004123"/>
    </source>
</evidence>
<dbReference type="CDD" id="cd00202">
    <property type="entry name" value="ZnF_GATA"/>
    <property type="match status" value="1"/>
</dbReference>
<evidence type="ECO:0000313" key="10">
    <source>
        <dbReference type="Proteomes" id="UP000000267"/>
    </source>
</evidence>
<evidence type="ECO:0000313" key="9">
    <source>
        <dbReference type="EMBL" id="EDO16072.1"/>
    </source>
</evidence>
<dbReference type="SMART" id="SM00401">
    <property type="entry name" value="ZnF_GATA"/>
    <property type="match status" value="1"/>
</dbReference>
<dbReference type="PRINTS" id="PR00619">
    <property type="entry name" value="GATAZNFINGER"/>
</dbReference>
<feature type="compositionally biased region" description="Low complexity" evidence="7">
    <location>
        <begin position="310"/>
        <end position="327"/>
    </location>
</feature>
<dbReference type="PANTHER" id="PTHR10071">
    <property type="entry name" value="TRANSCRIPTION FACTOR GATA FAMILY MEMBER"/>
    <property type="match status" value="1"/>
</dbReference>
<dbReference type="PANTHER" id="PTHR10071:SF281">
    <property type="entry name" value="BOX A-BINDING FACTOR-RELATED"/>
    <property type="match status" value="1"/>
</dbReference>
<dbReference type="Proteomes" id="UP000000267">
    <property type="component" value="Unassembled WGS sequence"/>
</dbReference>
<feature type="region of interest" description="Disordered" evidence="7">
    <location>
        <begin position="1"/>
        <end position="20"/>
    </location>
</feature>
<name>A7TNS9_VANPO</name>